<protein>
    <submittedName>
        <fullName evidence="3">Fructosamine-3-kinase</fullName>
    </submittedName>
</protein>
<comment type="similarity">
    <text evidence="1 2">Belongs to the fructosamine kinase family.</text>
</comment>
<keyword evidence="2 3" id="KW-0418">Kinase</keyword>
<dbReference type="PANTHER" id="PTHR12149">
    <property type="entry name" value="FRUCTOSAMINE 3 KINASE-RELATED PROTEIN"/>
    <property type="match status" value="1"/>
</dbReference>
<dbReference type="RefSeq" id="WP_014680337.1">
    <property type="nucleotide sequence ID" value="NC_017770.1"/>
</dbReference>
<dbReference type="Pfam" id="PF03881">
    <property type="entry name" value="Fructosamin_kin"/>
    <property type="match status" value="1"/>
</dbReference>
<evidence type="ECO:0000256" key="1">
    <source>
        <dbReference type="ARBA" id="ARBA00009460"/>
    </source>
</evidence>
<dbReference type="eggNOG" id="COG3001">
    <property type="taxonomic scope" value="Bacteria"/>
</dbReference>
<dbReference type="STRING" id="929556.Solca_2055"/>
<sequence length="287" mass="32734">MKTTLQQALSQVLNADVIIDDFHLVEGGSISSAAKVVTNSGTFFIKWNDASFHKLFEAEEIGLNVLRTACPILVPKLIGSGVIDYTAFLILEWIEPHAPEETFWEDFAKQLAIIHSNTTTLHGLAYTNFIGSLPQYNHHYTNWVDFFVANRLQVLVEAAFNKGYLTNSHLKKFYGFYSKLYTLIPEEKPSLLHGDLWNGNMMCGSDGKARIFDPAIYYGNREMDLAMSALFGGFNSKFYKAYDEYYPLEKGYESRFPIHNLYPLLVHLNLFGMSYLTDIEAILKEYN</sequence>
<evidence type="ECO:0000313" key="3">
    <source>
        <dbReference type="EMBL" id="AFD07110.1"/>
    </source>
</evidence>
<organism evidence="3 4">
    <name type="scientific">Solitalea canadensis (strain ATCC 29591 / DSM 3403 / JCM 21819 / LMG 8368 / NBRC 15130 / NCIMB 12057 / USAM 9D)</name>
    <name type="common">Flexibacter canadensis</name>
    <dbReference type="NCBI Taxonomy" id="929556"/>
    <lineage>
        <taxon>Bacteria</taxon>
        <taxon>Pseudomonadati</taxon>
        <taxon>Bacteroidota</taxon>
        <taxon>Sphingobacteriia</taxon>
        <taxon>Sphingobacteriales</taxon>
        <taxon>Sphingobacteriaceae</taxon>
        <taxon>Solitalea</taxon>
    </lineage>
</organism>
<evidence type="ECO:0000313" key="4">
    <source>
        <dbReference type="Proteomes" id="UP000007590"/>
    </source>
</evidence>
<evidence type="ECO:0000256" key="2">
    <source>
        <dbReference type="PIRNR" id="PIRNR006221"/>
    </source>
</evidence>
<dbReference type="InterPro" id="IPR011009">
    <property type="entry name" value="Kinase-like_dom_sf"/>
</dbReference>
<accession>H8KQW4</accession>
<dbReference type="OrthoDB" id="5291879at2"/>
<dbReference type="Gene3D" id="3.30.200.20">
    <property type="entry name" value="Phosphorylase Kinase, domain 1"/>
    <property type="match status" value="1"/>
</dbReference>
<name>H8KQW4_SOLCM</name>
<dbReference type="SUPFAM" id="SSF56112">
    <property type="entry name" value="Protein kinase-like (PK-like)"/>
    <property type="match status" value="1"/>
</dbReference>
<dbReference type="EMBL" id="CP003349">
    <property type="protein sequence ID" value="AFD07110.1"/>
    <property type="molecule type" value="Genomic_DNA"/>
</dbReference>
<keyword evidence="2" id="KW-0808">Transferase</keyword>
<dbReference type="InterPro" id="IPR016477">
    <property type="entry name" value="Fructo-/Ketosamine-3-kinase"/>
</dbReference>
<dbReference type="KEGG" id="scn:Solca_2055"/>
<reference evidence="3" key="1">
    <citation type="submission" date="2012-02" db="EMBL/GenBank/DDBJ databases">
        <title>The complete genome of Solitalea canadensis DSM 3403.</title>
        <authorList>
            <consortium name="US DOE Joint Genome Institute (JGI-PGF)"/>
            <person name="Lucas S."/>
            <person name="Copeland A."/>
            <person name="Lapidus A."/>
            <person name="Glavina del Rio T."/>
            <person name="Dalin E."/>
            <person name="Tice H."/>
            <person name="Bruce D."/>
            <person name="Goodwin L."/>
            <person name="Pitluck S."/>
            <person name="Peters L."/>
            <person name="Ovchinnikova G."/>
            <person name="Lu M."/>
            <person name="Kyrpides N."/>
            <person name="Mavromatis K."/>
            <person name="Ivanova N."/>
            <person name="Brettin T."/>
            <person name="Detter J.C."/>
            <person name="Han C."/>
            <person name="Larimer F."/>
            <person name="Land M."/>
            <person name="Hauser L."/>
            <person name="Markowitz V."/>
            <person name="Cheng J.-F."/>
            <person name="Hugenholtz P."/>
            <person name="Woyke T."/>
            <person name="Wu D."/>
            <person name="Spring S."/>
            <person name="Schroeder M."/>
            <person name="Kopitz M."/>
            <person name="Brambilla E."/>
            <person name="Klenk H.-P."/>
            <person name="Eisen J.A."/>
        </authorList>
    </citation>
    <scope>NUCLEOTIDE SEQUENCE</scope>
    <source>
        <strain evidence="3">DSM 3403</strain>
    </source>
</reference>
<keyword evidence="4" id="KW-1185">Reference proteome</keyword>
<dbReference type="Gene3D" id="3.90.1200.10">
    <property type="match status" value="1"/>
</dbReference>
<proteinExistence type="inferred from homology"/>
<dbReference type="Proteomes" id="UP000007590">
    <property type="component" value="Chromosome"/>
</dbReference>
<dbReference type="PANTHER" id="PTHR12149:SF8">
    <property type="entry name" value="PROTEIN-RIBULOSAMINE 3-KINASE"/>
    <property type="match status" value="1"/>
</dbReference>
<dbReference type="AlphaFoldDB" id="H8KQW4"/>
<dbReference type="GO" id="GO:0016301">
    <property type="term" value="F:kinase activity"/>
    <property type="evidence" value="ECO:0007669"/>
    <property type="project" value="UniProtKB-UniRule"/>
</dbReference>
<dbReference type="PIRSF" id="PIRSF006221">
    <property type="entry name" value="Ketosamine-3-kinase"/>
    <property type="match status" value="1"/>
</dbReference>
<dbReference type="HOGENOM" id="CLU_036517_0_1_10"/>
<gene>
    <name evidence="3" type="ordered locus">Solca_2055</name>
</gene>